<keyword evidence="3" id="KW-1185">Reference proteome</keyword>
<dbReference type="EMBL" id="CP051141">
    <property type="protein sequence ID" value="QIW98953.1"/>
    <property type="molecule type" value="Genomic_DNA"/>
</dbReference>
<dbReference type="OrthoDB" id="4204700at2759"/>
<sequence length="340" mass="37707">MVLEEVLALANAGFVDTYIQAQPPPNQILIPFDQLPRAATFFSFSSQKDLMRLTAALVRQRCDAAAKILDRPVRQEEAEAFAHSSAHAVNLSTTGTPVGLAIGGFRFLQNSGKCSFPGGWAPSMTDEGNFRYNKFGPFEGLRARMIWQFTRANAHVAVWVVASQIFFASYGLTVLTVRLASDGRLKEYNEALRKRAQQAKAPVREQDISGTTQPETFEQRRQRRNVQEIAQARRPAQQQHDDASPTGGSFQTEYTTFDIQSELLNDRQTAEQAQQAWASNMPAPQQTSTPTPVRQRSQPTEDPLDSMSTPSTAVKPAGSAWDRLRQQALDGKSKSTDRST</sequence>
<gene>
    <name evidence="2" type="ORF">AMS68_004471</name>
</gene>
<dbReference type="Proteomes" id="UP000503462">
    <property type="component" value="Chromosome 3"/>
</dbReference>
<dbReference type="AlphaFoldDB" id="A0A6H0XW55"/>
<evidence type="ECO:0000313" key="3">
    <source>
        <dbReference type="Proteomes" id="UP000503462"/>
    </source>
</evidence>
<name>A0A6H0XW55_9PEZI</name>
<evidence type="ECO:0000313" key="2">
    <source>
        <dbReference type="EMBL" id="QIW98953.1"/>
    </source>
</evidence>
<protein>
    <submittedName>
        <fullName evidence="2">Uncharacterized protein</fullName>
    </submittedName>
</protein>
<reference evidence="2 3" key="1">
    <citation type="journal article" date="2016" name="Sci. Rep.">
        <title>Peltaster fructicola genome reveals evolution from an invasive phytopathogen to an ectophytic parasite.</title>
        <authorList>
            <person name="Xu C."/>
            <person name="Chen H."/>
            <person name="Gleason M.L."/>
            <person name="Xu J.R."/>
            <person name="Liu H."/>
            <person name="Zhang R."/>
            <person name="Sun G."/>
        </authorList>
    </citation>
    <scope>NUCLEOTIDE SEQUENCE [LARGE SCALE GENOMIC DNA]</scope>
    <source>
        <strain evidence="2 3">LNHT1506</strain>
    </source>
</reference>
<feature type="compositionally biased region" description="Basic and acidic residues" evidence="1">
    <location>
        <begin position="331"/>
        <end position="340"/>
    </location>
</feature>
<feature type="region of interest" description="Disordered" evidence="1">
    <location>
        <begin position="266"/>
        <end position="340"/>
    </location>
</feature>
<feature type="region of interest" description="Disordered" evidence="1">
    <location>
        <begin position="196"/>
        <end position="251"/>
    </location>
</feature>
<accession>A0A6H0XW55</accession>
<organism evidence="2 3">
    <name type="scientific">Peltaster fructicola</name>
    <dbReference type="NCBI Taxonomy" id="286661"/>
    <lineage>
        <taxon>Eukaryota</taxon>
        <taxon>Fungi</taxon>
        <taxon>Dikarya</taxon>
        <taxon>Ascomycota</taxon>
        <taxon>Pezizomycotina</taxon>
        <taxon>Dothideomycetes</taxon>
        <taxon>Dothideomycetes incertae sedis</taxon>
        <taxon>Peltaster</taxon>
    </lineage>
</organism>
<evidence type="ECO:0000256" key="1">
    <source>
        <dbReference type="SAM" id="MobiDB-lite"/>
    </source>
</evidence>
<feature type="compositionally biased region" description="Polar residues" evidence="1">
    <location>
        <begin position="270"/>
        <end position="312"/>
    </location>
</feature>
<proteinExistence type="predicted"/>